<dbReference type="STRING" id="313628.LNTAR_23454"/>
<evidence type="ECO:0000313" key="2">
    <source>
        <dbReference type="Proteomes" id="UP000004947"/>
    </source>
</evidence>
<gene>
    <name evidence="1" type="ORF">LNTAR_23454</name>
</gene>
<sequence>MWTQLGFYTHYFGDYFFTQFPLYYFWPLSEQGFLYSGAVPLWHPSNKVFQWISVAALMFFAVKNKRTPIEIISEKWDKKVIASF</sequence>
<proteinExistence type="predicted"/>
<accession>A6DGT2</accession>
<organism evidence="1 2">
    <name type="scientific">Lentisphaera araneosa HTCC2155</name>
    <dbReference type="NCBI Taxonomy" id="313628"/>
    <lineage>
        <taxon>Bacteria</taxon>
        <taxon>Pseudomonadati</taxon>
        <taxon>Lentisphaerota</taxon>
        <taxon>Lentisphaeria</taxon>
        <taxon>Lentisphaerales</taxon>
        <taxon>Lentisphaeraceae</taxon>
        <taxon>Lentisphaera</taxon>
    </lineage>
</organism>
<dbReference type="EMBL" id="ABCK01000002">
    <property type="protein sequence ID" value="EDM29399.1"/>
    <property type="molecule type" value="Genomic_DNA"/>
</dbReference>
<dbReference type="AlphaFoldDB" id="A6DGT2"/>
<comment type="caution">
    <text evidence="1">The sequence shown here is derived from an EMBL/GenBank/DDBJ whole genome shotgun (WGS) entry which is preliminary data.</text>
</comment>
<dbReference type="Proteomes" id="UP000004947">
    <property type="component" value="Unassembled WGS sequence"/>
</dbReference>
<protein>
    <submittedName>
        <fullName evidence="1">Uncharacterized protein</fullName>
    </submittedName>
</protein>
<reference evidence="1 2" key="1">
    <citation type="journal article" date="2010" name="J. Bacteriol.">
        <title>Genome sequence of Lentisphaera araneosa HTCC2155T, the type species of the order Lentisphaerales in the phylum Lentisphaerae.</title>
        <authorList>
            <person name="Thrash J.C."/>
            <person name="Cho J.C."/>
            <person name="Vergin K.L."/>
            <person name="Morris R.M."/>
            <person name="Giovannoni S.J."/>
        </authorList>
    </citation>
    <scope>NUCLEOTIDE SEQUENCE [LARGE SCALE GENOMIC DNA]</scope>
    <source>
        <strain evidence="1 2">HTCC2155</strain>
    </source>
</reference>
<name>A6DGT2_9BACT</name>
<keyword evidence="2" id="KW-1185">Reference proteome</keyword>
<evidence type="ECO:0000313" key="1">
    <source>
        <dbReference type="EMBL" id="EDM29399.1"/>
    </source>
</evidence>